<proteinExistence type="predicted"/>
<dbReference type="Proteomes" id="UP000327111">
    <property type="component" value="Unassembled WGS sequence"/>
</dbReference>
<dbReference type="AlphaFoldDB" id="A0A5E7LIC3"/>
<name>A0A5E7LIC3_PSEFL</name>
<evidence type="ECO:0000313" key="2">
    <source>
        <dbReference type="Proteomes" id="UP000327111"/>
    </source>
</evidence>
<evidence type="ECO:0000313" key="1">
    <source>
        <dbReference type="EMBL" id="VVP13429.1"/>
    </source>
</evidence>
<reference evidence="1 2" key="1">
    <citation type="submission" date="2019-09" db="EMBL/GenBank/DDBJ databases">
        <authorList>
            <person name="Chandra G."/>
            <person name="Truman W A."/>
        </authorList>
    </citation>
    <scope>NUCLEOTIDE SEQUENCE [LARGE SCALE GENOMIC DNA]</scope>
    <source>
        <strain evidence="1">PS854</strain>
    </source>
</reference>
<gene>
    <name evidence="1" type="ORF">PS854_03420</name>
</gene>
<protein>
    <submittedName>
        <fullName evidence="1">Uncharacterized protein</fullName>
    </submittedName>
</protein>
<organism evidence="1 2">
    <name type="scientific">Pseudomonas fluorescens</name>
    <dbReference type="NCBI Taxonomy" id="294"/>
    <lineage>
        <taxon>Bacteria</taxon>
        <taxon>Pseudomonadati</taxon>
        <taxon>Pseudomonadota</taxon>
        <taxon>Gammaproteobacteria</taxon>
        <taxon>Pseudomonadales</taxon>
        <taxon>Pseudomonadaceae</taxon>
        <taxon>Pseudomonas</taxon>
    </lineage>
</organism>
<dbReference type="EMBL" id="CABVIF010000006">
    <property type="protein sequence ID" value="VVP13429.1"/>
    <property type="molecule type" value="Genomic_DNA"/>
</dbReference>
<accession>A0A5E7LIC3</accession>
<sequence>MGSKAPKYRHSAQDTDQCVSRAIQIFHSVTKALRRGPRPVSSERALLEIS</sequence>